<gene>
    <name evidence="1" type="ORF">ACFQGD_29020</name>
</gene>
<keyword evidence="2" id="KW-1185">Reference proteome</keyword>
<protein>
    <submittedName>
        <fullName evidence="1">Uncharacterized protein</fullName>
    </submittedName>
</protein>
<organism evidence="1 2">
    <name type="scientific">Haloechinothrix salitolerans</name>
    <dbReference type="NCBI Taxonomy" id="926830"/>
    <lineage>
        <taxon>Bacteria</taxon>
        <taxon>Bacillati</taxon>
        <taxon>Actinomycetota</taxon>
        <taxon>Actinomycetes</taxon>
        <taxon>Pseudonocardiales</taxon>
        <taxon>Pseudonocardiaceae</taxon>
        <taxon>Haloechinothrix</taxon>
    </lineage>
</organism>
<comment type="caution">
    <text evidence="1">The sequence shown here is derived from an EMBL/GenBank/DDBJ whole genome shotgun (WGS) entry which is preliminary data.</text>
</comment>
<name>A0ABW2C9F0_9PSEU</name>
<proteinExistence type="predicted"/>
<dbReference type="EMBL" id="JBHSXX010000001">
    <property type="protein sequence ID" value="MFC6871172.1"/>
    <property type="molecule type" value="Genomic_DNA"/>
</dbReference>
<dbReference type="Proteomes" id="UP001596337">
    <property type="component" value="Unassembled WGS sequence"/>
</dbReference>
<accession>A0ABW2C9F0</accession>
<reference evidence="2" key="1">
    <citation type="journal article" date="2019" name="Int. J. Syst. Evol. Microbiol.">
        <title>The Global Catalogue of Microorganisms (GCM) 10K type strain sequencing project: providing services to taxonomists for standard genome sequencing and annotation.</title>
        <authorList>
            <consortium name="The Broad Institute Genomics Platform"/>
            <consortium name="The Broad Institute Genome Sequencing Center for Infectious Disease"/>
            <person name="Wu L."/>
            <person name="Ma J."/>
        </authorList>
    </citation>
    <scope>NUCLEOTIDE SEQUENCE [LARGE SCALE GENOMIC DNA]</scope>
    <source>
        <strain evidence="2">KCTC 32255</strain>
    </source>
</reference>
<evidence type="ECO:0000313" key="2">
    <source>
        <dbReference type="Proteomes" id="UP001596337"/>
    </source>
</evidence>
<evidence type="ECO:0000313" key="1">
    <source>
        <dbReference type="EMBL" id="MFC6871172.1"/>
    </source>
</evidence>
<dbReference type="RefSeq" id="WP_345400143.1">
    <property type="nucleotide sequence ID" value="NZ_BAABLA010000097.1"/>
</dbReference>
<sequence>MAGASEVIVSPHEHRHLTRNGKKMWEIRYEFDLELDVNWMGELAWGYGHTFDYVYEVVQGLRKLEDQLGDSEGIVGLTGVHVEHNRDRPDGPRVILTVYALIDDMEWTPHDLIGQIREVLLSQKRSVTSLFERSL</sequence>